<evidence type="ECO:0000259" key="10">
    <source>
        <dbReference type="Pfam" id="PF09179"/>
    </source>
</evidence>
<dbReference type="InterPro" id="IPR012094">
    <property type="entry name" value="tRNA_Ile_lys_synt"/>
</dbReference>
<dbReference type="Proteomes" id="UP000244649">
    <property type="component" value="Unassembled WGS sequence"/>
</dbReference>
<evidence type="ECO:0000256" key="7">
    <source>
        <dbReference type="HAMAP-Rule" id="MF_01161"/>
    </source>
</evidence>
<evidence type="ECO:0000256" key="5">
    <source>
        <dbReference type="ARBA" id="ARBA00022840"/>
    </source>
</evidence>
<dbReference type="Pfam" id="PF09179">
    <property type="entry name" value="TilS"/>
    <property type="match status" value="1"/>
</dbReference>
<dbReference type="RefSeq" id="WP_116537351.1">
    <property type="nucleotide sequence ID" value="NZ_QDFT01000014.1"/>
</dbReference>
<dbReference type="AlphaFoldDB" id="A0A2T7WJU8"/>
<dbReference type="GO" id="GO:0005737">
    <property type="term" value="C:cytoplasm"/>
    <property type="evidence" value="ECO:0007669"/>
    <property type="project" value="UniProtKB-SubCell"/>
</dbReference>
<keyword evidence="4 7" id="KW-0547">Nucleotide-binding</keyword>
<sequence length="332" mass="34775">MDHRPGLDPAVAEVRRAVRTALDGRTGAVIVALSGGADSLALLAATAFEAGRAGIRVEAVVVDHGLQRGSDAVAARAVETARGRGIDARVVTVEVAVKDGPEADARTARYAALARVASETGADAVLLGHTLDDQAETVLLGLARGSGATSLAGMPTERRDATGPAWVRPLLAVRRSTTVAACAAEGLAPWSDPHNVDPAFTRVRVRERVLPVLEAELGPGVAEALARTAEQLREDAAAFQDMIDETIEDIVEHAEAGISISVAALAANPAALRNRIVRYVVESEFGVSLTRAQTLEVARLAVDWRGQGPIDLPSCVARRVGNRIEIVARERG</sequence>
<dbReference type="GO" id="GO:0006400">
    <property type="term" value="P:tRNA modification"/>
    <property type="evidence" value="ECO:0007669"/>
    <property type="project" value="UniProtKB-UniRule"/>
</dbReference>
<evidence type="ECO:0000256" key="2">
    <source>
        <dbReference type="ARBA" id="ARBA00022598"/>
    </source>
</evidence>
<reference evidence="11 12" key="1">
    <citation type="submission" date="2018-04" db="EMBL/GenBank/DDBJ databases">
        <authorList>
            <person name="Go L.Y."/>
            <person name="Mitchell J.A."/>
        </authorList>
    </citation>
    <scope>NUCLEOTIDE SEQUENCE [LARGE SCALE GENOMIC DNA]</scope>
    <source>
        <strain evidence="11 12">TPD7010</strain>
    </source>
</reference>
<evidence type="ECO:0000259" key="9">
    <source>
        <dbReference type="Pfam" id="PF01171"/>
    </source>
</evidence>
<dbReference type="EMBL" id="QDFT01000014">
    <property type="protein sequence ID" value="PVE73790.1"/>
    <property type="molecule type" value="Genomic_DNA"/>
</dbReference>
<evidence type="ECO:0000256" key="6">
    <source>
        <dbReference type="ARBA" id="ARBA00048539"/>
    </source>
</evidence>
<evidence type="ECO:0000256" key="8">
    <source>
        <dbReference type="SAM" id="Coils"/>
    </source>
</evidence>
<protein>
    <recommendedName>
        <fullName evidence="7">tRNA(Ile)-lysidine synthase</fullName>
        <ecNumber evidence="7">6.3.4.19</ecNumber>
    </recommendedName>
    <alternativeName>
        <fullName evidence="7">tRNA(Ile)-2-lysyl-cytidine synthase</fullName>
    </alternativeName>
    <alternativeName>
        <fullName evidence="7">tRNA(Ile)-lysidine synthetase</fullName>
    </alternativeName>
</protein>
<gene>
    <name evidence="7 11" type="primary">tilS</name>
    <name evidence="11" type="ORF">DC432_07595</name>
</gene>
<dbReference type="PANTHER" id="PTHR43033">
    <property type="entry name" value="TRNA(ILE)-LYSIDINE SYNTHASE-RELATED"/>
    <property type="match status" value="1"/>
</dbReference>
<proteinExistence type="inferred from homology"/>
<keyword evidence="2 7" id="KW-0436">Ligase</keyword>
<dbReference type="SUPFAM" id="SSF82829">
    <property type="entry name" value="MesJ substrate recognition domain-like"/>
    <property type="match status" value="1"/>
</dbReference>
<name>A0A2T7WJU8_MICTE</name>
<dbReference type="InterPro" id="IPR012795">
    <property type="entry name" value="tRNA_Ile_lys_synt_N"/>
</dbReference>
<evidence type="ECO:0000313" key="12">
    <source>
        <dbReference type="Proteomes" id="UP000244649"/>
    </source>
</evidence>
<evidence type="ECO:0000256" key="4">
    <source>
        <dbReference type="ARBA" id="ARBA00022741"/>
    </source>
</evidence>
<dbReference type="NCBIfam" id="TIGR02432">
    <property type="entry name" value="lysidine_TilS_N"/>
    <property type="match status" value="1"/>
</dbReference>
<dbReference type="PANTHER" id="PTHR43033:SF1">
    <property type="entry name" value="TRNA(ILE)-LYSIDINE SYNTHASE-RELATED"/>
    <property type="match status" value="1"/>
</dbReference>
<comment type="function">
    <text evidence="7">Ligates lysine onto the cytidine present at position 34 of the AUA codon-specific tRNA(Ile) that contains the anticodon CAU, in an ATP-dependent manner. Cytidine is converted to lysidine, thus changing the amino acid specificity of the tRNA from methionine to isoleucine.</text>
</comment>
<keyword evidence="5 7" id="KW-0067">ATP-binding</keyword>
<feature type="domain" description="tRNA(Ile)-lysidine synthase substrate-binding" evidence="10">
    <location>
        <begin position="261"/>
        <end position="324"/>
    </location>
</feature>
<dbReference type="Gene3D" id="1.20.59.20">
    <property type="match status" value="1"/>
</dbReference>
<evidence type="ECO:0000313" key="11">
    <source>
        <dbReference type="EMBL" id="PVE73790.1"/>
    </source>
</evidence>
<comment type="domain">
    <text evidence="7">The N-terminal region contains the highly conserved SGGXDS motif, predicted to be a P-loop motif involved in ATP binding.</text>
</comment>
<dbReference type="HAMAP" id="MF_01161">
    <property type="entry name" value="tRNA_Ile_lys_synt"/>
    <property type="match status" value="1"/>
</dbReference>
<dbReference type="InterPro" id="IPR015262">
    <property type="entry name" value="tRNA_Ile_lys_synt_subst-bd"/>
</dbReference>
<dbReference type="GO" id="GO:0005524">
    <property type="term" value="F:ATP binding"/>
    <property type="evidence" value="ECO:0007669"/>
    <property type="project" value="UniProtKB-UniRule"/>
</dbReference>
<evidence type="ECO:0000256" key="3">
    <source>
        <dbReference type="ARBA" id="ARBA00022694"/>
    </source>
</evidence>
<keyword evidence="3 7" id="KW-0819">tRNA processing</keyword>
<organism evidence="11 12">
    <name type="scientific">Microbacterium testaceum</name>
    <name type="common">Aureobacterium testaceum</name>
    <name type="synonym">Brevibacterium testaceum</name>
    <dbReference type="NCBI Taxonomy" id="2033"/>
    <lineage>
        <taxon>Bacteria</taxon>
        <taxon>Bacillati</taxon>
        <taxon>Actinomycetota</taxon>
        <taxon>Actinomycetes</taxon>
        <taxon>Micrococcales</taxon>
        <taxon>Microbacteriaceae</taxon>
        <taxon>Microbacterium</taxon>
    </lineage>
</organism>
<dbReference type="EC" id="6.3.4.19" evidence="7"/>
<keyword evidence="8" id="KW-0175">Coiled coil</keyword>
<dbReference type="GO" id="GO:0032267">
    <property type="term" value="F:tRNA(Ile)-lysidine synthase activity"/>
    <property type="evidence" value="ECO:0007669"/>
    <property type="project" value="UniProtKB-EC"/>
</dbReference>
<comment type="catalytic activity">
    <reaction evidence="6 7">
        <text>cytidine(34) in tRNA(Ile2) + L-lysine + ATP = lysidine(34) in tRNA(Ile2) + AMP + diphosphate + H(+)</text>
        <dbReference type="Rhea" id="RHEA:43744"/>
        <dbReference type="Rhea" id="RHEA-COMP:10625"/>
        <dbReference type="Rhea" id="RHEA-COMP:10670"/>
        <dbReference type="ChEBI" id="CHEBI:15378"/>
        <dbReference type="ChEBI" id="CHEBI:30616"/>
        <dbReference type="ChEBI" id="CHEBI:32551"/>
        <dbReference type="ChEBI" id="CHEBI:33019"/>
        <dbReference type="ChEBI" id="CHEBI:82748"/>
        <dbReference type="ChEBI" id="CHEBI:83665"/>
        <dbReference type="ChEBI" id="CHEBI:456215"/>
        <dbReference type="EC" id="6.3.4.19"/>
    </reaction>
</comment>
<dbReference type="InterPro" id="IPR011063">
    <property type="entry name" value="TilS/TtcA_N"/>
</dbReference>
<comment type="similarity">
    <text evidence="7">Belongs to the tRNA(Ile)-lysidine synthase family.</text>
</comment>
<dbReference type="Gene3D" id="3.40.50.620">
    <property type="entry name" value="HUPs"/>
    <property type="match status" value="1"/>
</dbReference>
<dbReference type="SUPFAM" id="SSF52402">
    <property type="entry name" value="Adenine nucleotide alpha hydrolases-like"/>
    <property type="match status" value="1"/>
</dbReference>
<feature type="coiled-coil region" evidence="8">
    <location>
        <begin position="222"/>
        <end position="249"/>
    </location>
</feature>
<evidence type="ECO:0000256" key="1">
    <source>
        <dbReference type="ARBA" id="ARBA00022490"/>
    </source>
</evidence>
<comment type="caution">
    <text evidence="11">The sequence shown here is derived from an EMBL/GenBank/DDBJ whole genome shotgun (WGS) entry which is preliminary data.</text>
</comment>
<accession>A0A2T7WJU8</accession>
<dbReference type="InterPro" id="IPR014729">
    <property type="entry name" value="Rossmann-like_a/b/a_fold"/>
</dbReference>
<feature type="binding site" evidence="7">
    <location>
        <begin position="34"/>
        <end position="39"/>
    </location>
    <ligand>
        <name>ATP</name>
        <dbReference type="ChEBI" id="CHEBI:30616"/>
    </ligand>
</feature>
<keyword evidence="1 7" id="KW-0963">Cytoplasm</keyword>
<dbReference type="CDD" id="cd01992">
    <property type="entry name" value="TilS_N"/>
    <property type="match status" value="1"/>
</dbReference>
<dbReference type="Pfam" id="PF01171">
    <property type="entry name" value="ATP_bind_3"/>
    <property type="match status" value="1"/>
</dbReference>
<feature type="domain" description="tRNA(Ile)-lysidine/2-thiocytidine synthase N-terminal" evidence="9">
    <location>
        <begin position="29"/>
        <end position="207"/>
    </location>
</feature>
<comment type="subcellular location">
    <subcellularLocation>
        <location evidence="7">Cytoplasm</location>
    </subcellularLocation>
</comment>